<comment type="similarity">
    <text evidence="1">Belongs to the thioredoxin family. DsbA subfamily.</text>
</comment>
<proteinExistence type="inferred from homology"/>
<dbReference type="KEGG" id="ahs:AHALO_1061"/>
<dbReference type="PROSITE" id="PS51352">
    <property type="entry name" value="THIOREDOXIN_2"/>
    <property type="match status" value="1"/>
</dbReference>
<reference evidence="8 9" key="1">
    <citation type="submission" date="2017-09" db="EMBL/GenBank/DDBJ databases">
        <title>Genomics of the genus Arcobacter.</title>
        <authorList>
            <person name="Perez-Cataluna A."/>
            <person name="Figueras M.J."/>
            <person name="Salas-Masso N."/>
        </authorList>
    </citation>
    <scope>NUCLEOTIDE SEQUENCE [LARGE SCALE GENOMIC DNA]</scope>
    <source>
        <strain evidence="8 9">DSM 18005</strain>
    </source>
</reference>
<evidence type="ECO:0000256" key="1">
    <source>
        <dbReference type="ARBA" id="ARBA00005791"/>
    </source>
</evidence>
<keyword evidence="2" id="KW-0732">Signal</keyword>
<dbReference type="Proteomes" id="UP000233248">
    <property type="component" value="Unassembled WGS sequence"/>
</dbReference>
<evidence type="ECO:0000256" key="2">
    <source>
        <dbReference type="ARBA" id="ARBA00022729"/>
    </source>
</evidence>
<dbReference type="AlphaFoldDB" id="A0A2N1J122"/>
<keyword evidence="9" id="KW-1185">Reference proteome</keyword>
<dbReference type="Gene3D" id="3.40.30.10">
    <property type="entry name" value="Glutaredoxin"/>
    <property type="match status" value="1"/>
</dbReference>
<feature type="transmembrane region" description="Helical" evidence="6">
    <location>
        <begin position="6"/>
        <end position="25"/>
    </location>
</feature>
<accession>A0A2N1J122</accession>
<dbReference type="PANTHER" id="PTHR13887">
    <property type="entry name" value="GLUTATHIONE S-TRANSFERASE KAPPA"/>
    <property type="match status" value="1"/>
</dbReference>
<evidence type="ECO:0000256" key="3">
    <source>
        <dbReference type="ARBA" id="ARBA00023002"/>
    </source>
</evidence>
<dbReference type="OrthoDB" id="9784686at2"/>
<dbReference type="EMBL" id="NXIF01000039">
    <property type="protein sequence ID" value="PKI80246.1"/>
    <property type="molecule type" value="Genomic_DNA"/>
</dbReference>
<dbReference type="InterPro" id="IPR036249">
    <property type="entry name" value="Thioredoxin-like_sf"/>
</dbReference>
<dbReference type="SUPFAM" id="SSF52833">
    <property type="entry name" value="Thioredoxin-like"/>
    <property type="match status" value="1"/>
</dbReference>
<sequence>MKNKKLVLFSIVIVVVAFFTASYFYKTNQENSLKSFKNMNKAPFVRENSVTFGENKSNVVIVEFMDPECISCKLFHPVVNDILKQYYKDVKLVVRYLASHDNSEYIIKILEASRAQDKYKQTLDVIFKYQEKWSNQADPQPELVWQYLPQAGLDMEKLKKDFLAIDISQILKQDYEDATTLNVRGTPSFFVNGKELETLSYKAFFDLVEKEIFE</sequence>
<evidence type="ECO:0000256" key="4">
    <source>
        <dbReference type="ARBA" id="ARBA00023157"/>
    </source>
</evidence>
<dbReference type="GO" id="GO:0016491">
    <property type="term" value="F:oxidoreductase activity"/>
    <property type="evidence" value="ECO:0007669"/>
    <property type="project" value="UniProtKB-KW"/>
</dbReference>
<name>A0A2N1J122_9BACT</name>
<keyword evidence="6" id="KW-0812">Transmembrane</keyword>
<evidence type="ECO:0000256" key="6">
    <source>
        <dbReference type="SAM" id="Phobius"/>
    </source>
</evidence>
<organism evidence="8 9">
    <name type="scientific">Malaciobacter halophilus</name>
    <dbReference type="NCBI Taxonomy" id="197482"/>
    <lineage>
        <taxon>Bacteria</taxon>
        <taxon>Pseudomonadati</taxon>
        <taxon>Campylobacterota</taxon>
        <taxon>Epsilonproteobacteria</taxon>
        <taxon>Campylobacterales</taxon>
        <taxon>Arcobacteraceae</taxon>
        <taxon>Malaciobacter</taxon>
    </lineage>
</organism>
<dbReference type="Pfam" id="PF13462">
    <property type="entry name" value="Thioredoxin_4"/>
    <property type="match status" value="1"/>
</dbReference>
<dbReference type="RefSeq" id="WP_101185404.1">
    <property type="nucleotide sequence ID" value="NZ_CP031218.1"/>
</dbReference>
<keyword evidence="4" id="KW-1015">Disulfide bond</keyword>
<keyword evidence="3" id="KW-0560">Oxidoreductase</keyword>
<feature type="domain" description="Thioredoxin" evidence="7">
    <location>
        <begin position="36"/>
        <end position="168"/>
    </location>
</feature>
<evidence type="ECO:0000313" key="8">
    <source>
        <dbReference type="EMBL" id="PKI80246.1"/>
    </source>
</evidence>
<dbReference type="InterPro" id="IPR013766">
    <property type="entry name" value="Thioredoxin_domain"/>
</dbReference>
<evidence type="ECO:0000313" key="9">
    <source>
        <dbReference type="Proteomes" id="UP000233248"/>
    </source>
</evidence>
<dbReference type="InterPro" id="IPR012336">
    <property type="entry name" value="Thioredoxin-like_fold"/>
</dbReference>
<comment type="caution">
    <text evidence="8">The sequence shown here is derived from an EMBL/GenBank/DDBJ whole genome shotgun (WGS) entry which is preliminary data.</text>
</comment>
<evidence type="ECO:0000259" key="7">
    <source>
        <dbReference type="PROSITE" id="PS51352"/>
    </source>
</evidence>
<keyword evidence="6" id="KW-1133">Transmembrane helix</keyword>
<gene>
    <name evidence="8" type="ORF">CP960_10490</name>
</gene>
<protein>
    <submittedName>
        <fullName evidence="8">Disulfide bond formation protein DsbA</fullName>
    </submittedName>
</protein>
<evidence type="ECO:0000256" key="5">
    <source>
        <dbReference type="ARBA" id="ARBA00023284"/>
    </source>
</evidence>
<dbReference type="PANTHER" id="PTHR13887:SF14">
    <property type="entry name" value="DISULFIDE BOND FORMATION PROTEIN D"/>
    <property type="match status" value="1"/>
</dbReference>
<keyword evidence="6" id="KW-0472">Membrane</keyword>
<keyword evidence="5" id="KW-0676">Redox-active center</keyword>